<evidence type="ECO:0000313" key="1">
    <source>
        <dbReference type="EMBL" id="KAK8881966.1"/>
    </source>
</evidence>
<organism evidence="1 2">
    <name type="scientific">Tritrichomonas musculus</name>
    <dbReference type="NCBI Taxonomy" id="1915356"/>
    <lineage>
        <taxon>Eukaryota</taxon>
        <taxon>Metamonada</taxon>
        <taxon>Parabasalia</taxon>
        <taxon>Tritrichomonadida</taxon>
        <taxon>Tritrichomonadidae</taxon>
        <taxon>Tritrichomonas</taxon>
    </lineage>
</organism>
<dbReference type="SUPFAM" id="SSF63411">
    <property type="entry name" value="LuxS/MPP-like metallohydrolase"/>
    <property type="match status" value="1"/>
</dbReference>
<comment type="caution">
    <text evidence="1">The sequence shown here is derived from an EMBL/GenBank/DDBJ whole genome shotgun (WGS) entry which is preliminary data.</text>
</comment>
<accession>A0ABR2JSV0</accession>
<sequence>MLNLHKNPLSSIKIAKNGVKTALLKSVEGISAIGAYFSIGAEDSPNSGQTFLTFHAKLLDSIGSPENMFRYGITPYLNVHRENANLLLTFLPESTKYANMVLDQMFSRQTPSKQSIATTYKILSEQEKAGTITFEEIFEEVAHAASYNDPKHRIGVYNNNPYTLTANEDILTKLKSSAVLFGTADEENNLLSLAASLSSPKLKEFNESQFISGICSKKASTEAFRGSILQKNQEMRYGVLSFPASSYLSDDYFVYKVIQKIFGGGSEFSSEGLGVGINSLIYKNALSFGTEFLRCFYFPSQKNGLISFGFKAEQDSMELITKKLARCVKKALKLDDYLFTLGKEEAVDELLKSTDNAHFRLLNFGKQAMIWGEPKDTSDIINSIRAVTKDQIIKCLEKTFSITPSVGIIGEKDPQILQQKWKANIE</sequence>
<name>A0ABR2JSV0_9EUKA</name>
<dbReference type="EMBL" id="JAPFFF010000009">
    <property type="protein sequence ID" value="KAK8881966.1"/>
    <property type="molecule type" value="Genomic_DNA"/>
</dbReference>
<dbReference type="Gene3D" id="3.30.830.10">
    <property type="entry name" value="Metalloenzyme, LuxS/M16 peptidase-like"/>
    <property type="match status" value="1"/>
</dbReference>
<reference evidence="1 2" key="1">
    <citation type="submission" date="2024-04" db="EMBL/GenBank/DDBJ databases">
        <title>Tritrichomonas musculus Genome.</title>
        <authorList>
            <person name="Alves-Ferreira E."/>
            <person name="Grigg M."/>
            <person name="Lorenzi H."/>
            <person name="Galac M."/>
        </authorList>
    </citation>
    <scope>NUCLEOTIDE SEQUENCE [LARGE SCALE GENOMIC DNA]</scope>
    <source>
        <strain evidence="1 2">EAF2021</strain>
    </source>
</reference>
<proteinExistence type="predicted"/>
<gene>
    <name evidence="1" type="ORF">M9Y10_044604</name>
</gene>
<keyword evidence="2" id="KW-1185">Reference proteome</keyword>
<dbReference type="Proteomes" id="UP001470230">
    <property type="component" value="Unassembled WGS sequence"/>
</dbReference>
<protein>
    <submittedName>
        <fullName evidence="1">Mitochondrial-processing peptidase subunit alpha</fullName>
    </submittedName>
</protein>
<evidence type="ECO:0000313" key="2">
    <source>
        <dbReference type="Proteomes" id="UP001470230"/>
    </source>
</evidence>
<dbReference type="InterPro" id="IPR011249">
    <property type="entry name" value="Metalloenz_LuxS/M16"/>
</dbReference>